<gene>
    <name evidence="2" type="ORF">ACFSC3_03865</name>
</gene>
<dbReference type="RefSeq" id="WP_380938931.1">
    <property type="nucleotide sequence ID" value="NZ_JBHUFC010000002.1"/>
</dbReference>
<proteinExistence type="predicted"/>
<accession>A0ABW4NAV2</accession>
<evidence type="ECO:0008006" key="4">
    <source>
        <dbReference type="Google" id="ProtNLM"/>
    </source>
</evidence>
<sequence>MKPTTAIAVALAGLLAACSSQPANEMQANVAATQDTVEEVMPSEGAASEEEARAGVANMATDNSVMDDNLSEATERDYLGRWVGVEGMILSVAAKPGGGVTLDMRWGLDNEMAGKFDGSVTAEGLRFMRNGVAETAVMTNGDETGLKWLAGKAPCLTVKPGEGYCRD</sequence>
<name>A0ABW4NAV2_9SPHN</name>
<feature type="signal peptide" evidence="1">
    <location>
        <begin position="1"/>
        <end position="22"/>
    </location>
</feature>
<evidence type="ECO:0000313" key="2">
    <source>
        <dbReference type="EMBL" id="MFD1786704.1"/>
    </source>
</evidence>
<protein>
    <recommendedName>
        <fullName evidence="4">Lipoprotein</fullName>
    </recommendedName>
</protein>
<reference evidence="3" key="1">
    <citation type="journal article" date="2019" name="Int. J. Syst. Evol. Microbiol.">
        <title>The Global Catalogue of Microorganisms (GCM) 10K type strain sequencing project: providing services to taxonomists for standard genome sequencing and annotation.</title>
        <authorList>
            <consortium name="The Broad Institute Genomics Platform"/>
            <consortium name="The Broad Institute Genome Sequencing Center for Infectious Disease"/>
            <person name="Wu L."/>
            <person name="Ma J."/>
        </authorList>
    </citation>
    <scope>NUCLEOTIDE SEQUENCE [LARGE SCALE GENOMIC DNA]</scope>
    <source>
        <strain evidence="3">Q85</strain>
    </source>
</reference>
<dbReference type="EMBL" id="JBHUFC010000002">
    <property type="protein sequence ID" value="MFD1786704.1"/>
    <property type="molecule type" value="Genomic_DNA"/>
</dbReference>
<evidence type="ECO:0000256" key="1">
    <source>
        <dbReference type="SAM" id="SignalP"/>
    </source>
</evidence>
<feature type="chain" id="PRO_5045104228" description="Lipoprotein" evidence="1">
    <location>
        <begin position="23"/>
        <end position="167"/>
    </location>
</feature>
<comment type="caution">
    <text evidence="2">The sequence shown here is derived from an EMBL/GenBank/DDBJ whole genome shotgun (WGS) entry which is preliminary data.</text>
</comment>
<keyword evidence="3" id="KW-1185">Reference proteome</keyword>
<dbReference type="PROSITE" id="PS51257">
    <property type="entry name" value="PROKAR_LIPOPROTEIN"/>
    <property type="match status" value="1"/>
</dbReference>
<keyword evidence="1" id="KW-0732">Signal</keyword>
<evidence type="ECO:0000313" key="3">
    <source>
        <dbReference type="Proteomes" id="UP001597283"/>
    </source>
</evidence>
<dbReference type="Proteomes" id="UP001597283">
    <property type="component" value="Unassembled WGS sequence"/>
</dbReference>
<organism evidence="2 3">
    <name type="scientific">Sphingomonas floccifaciens</name>
    <dbReference type="NCBI Taxonomy" id="1844115"/>
    <lineage>
        <taxon>Bacteria</taxon>
        <taxon>Pseudomonadati</taxon>
        <taxon>Pseudomonadota</taxon>
        <taxon>Alphaproteobacteria</taxon>
        <taxon>Sphingomonadales</taxon>
        <taxon>Sphingomonadaceae</taxon>
        <taxon>Sphingomonas</taxon>
    </lineage>
</organism>